<dbReference type="PANTHER" id="PTHR10625:SF47">
    <property type="entry name" value="HISTONE DEACETYLASE 6"/>
    <property type="match status" value="1"/>
</dbReference>
<keyword evidence="3" id="KW-0862">Zinc</keyword>
<dbReference type="PANTHER" id="PTHR10625">
    <property type="entry name" value="HISTONE DEACETYLASE HDAC1-RELATED"/>
    <property type="match status" value="1"/>
</dbReference>
<dbReference type="SUPFAM" id="SSF52768">
    <property type="entry name" value="Arginase/deacetylase"/>
    <property type="match status" value="1"/>
</dbReference>
<comment type="caution">
    <text evidence="6">The sequence shown here is derived from an EMBL/GenBank/DDBJ whole genome shotgun (WGS) entry which is preliminary data.</text>
</comment>
<dbReference type="InterPro" id="IPR037138">
    <property type="entry name" value="His_deacetylse_dom_sf"/>
</dbReference>
<keyword evidence="4" id="KW-0472">Membrane</keyword>
<name>A0ABR1DA34_NECAM</name>
<dbReference type="InterPro" id="IPR000286">
    <property type="entry name" value="HDACs"/>
</dbReference>
<dbReference type="Proteomes" id="UP001303046">
    <property type="component" value="Unassembled WGS sequence"/>
</dbReference>
<organism evidence="6 7">
    <name type="scientific">Necator americanus</name>
    <name type="common">Human hookworm</name>
    <dbReference type="NCBI Taxonomy" id="51031"/>
    <lineage>
        <taxon>Eukaryota</taxon>
        <taxon>Metazoa</taxon>
        <taxon>Ecdysozoa</taxon>
        <taxon>Nematoda</taxon>
        <taxon>Chromadorea</taxon>
        <taxon>Rhabditida</taxon>
        <taxon>Rhabditina</taxon>
        <taxon>Rhabditomorpha</taxon>
        <taxon>Strongyloidea</taxon>
        <taxon>Ancylostomatidae</taxon>
        <taxon>Bunostominae</taxon>
        <taxon>Necator</taxon>
    </lineage>
</organism>
<keyword evidence="7" id="KW-1185">Reference proteome</keyword>
<evidence type="ECO:0000259" key="5">
    <source>
        <dbReference type="PROSITE" id="PS50271"/>
    </source>
</evidence>
<feature type="transmembrane region" description="Helical" evidence="4">
    <location>
        <begin position="620"/>
        <end position="643"/>
    </location>
</feature>
<dbReference type="Gene3D" id="2.40.160.110">
    <property type="match status" value="1"/>
</dbReference>
<dbReference type="Gene3D" id="3.40.800.20">
    <property type="entry name" value="Histone deacetylase domain"/>
    <property type="match status" value="1"/>
</dbReference>
<evidence type="ECO:0000256" key="4">
    <source>
        <dbReference type="SAM" id="Phobius"/>
    </source>
</evidence>
<gene>
    <name evidence="6" type="primary">Necator_chrIV.g13802</name>
    <name evidence="6" type="ORF">RB195_000510</name>
</gene>
<dbReference type="PROSITE" id="PS50271">
    <property type="entry name" value="ZF_UBP"/>
    <property type="match status" value="1"/>
</dbReference>
<dbReference type="Pfam" id="PF02148">
    <property type="entry name" value="zf-UBP"/>
    <property type="match status" value="1"/>
</dbReference>
<dbReference type="InterPro" id="IPR023801">
    <property type="entry name" value="His_deacetylse_dom"/>
</dbReference>
<evidence type="ECO:0000313" key="6">
    <source>
        <dbReference type="EMBL" id="KAK6747350.1"/>
    </source>
</evidence>
<proteinExistence type="inferred from homology"/>
<protein>
    <recommendedName>
        <fullName evidence="5">UBP-type domain-containing protein</fullName>
    </recommendedName>
</protein>
<dbReference type="Gene3D" id="3.30.40.10">
    <property type="entry name" value="Zinc/RING finger domain, C3HC4 (zinc finger)"/>
    <property type="match status" value="1"/>
</dbReference>
<comment type="catalytic activity">
    <reaction evidence="2">
        <text>N(6)-acetyl-L-lysyl-[histone] + H2O = L-lysyl-[histone] + acetate</text>
        <dbReference type="Rhea" id="RHEA:58196"/>
        <dbReference type="Rhea" id="RHEA-COMP:9845"/>
        <dbReference type="Rhea" id="RHEA-COMP:11338"/>
        <dbReference type="ChEBI" id="CHEBI:15377"/>
        <dbReference type="ChEBI" id="CHEBI:29969"/>
        <dbReference type="ChEBI" id="CHEBI:30089"/>
        <dbReference type="ChEBI" id="CHEBI:61930"/>
        <dbReference type="EC" id="3.5.1.98"/>
    </reaction>
</comment>
<evidence type="ECO:0000256" key="2">
    <source>
        <dbReference type="ARBA" id="ARBA00048287"/>
    </source>
</evidence>
<comment type="similarity">
    <text evidence="1">Belongs to the histone deacetylase family. HD type 2 subfamily.</text>
</comment>
<accession>A0ABR1DA34</accession>
<evidence type="ECO:0000313" key="7">
    <source>
        <dbReference type="Proteomes" id="UP001303046"/>
    </source>
</evidence>
<dbReference type="SMART" id="SM00290">
    <property type="entry name" value="ZnF_UBP"/>
    <property type="match status" value="1"/>
</dbReference>
<keyword evidence="3" id="KW-0863">Zinc-finger</keyword>
<evidence type="ECO:0000256" key="1">
    <source>
        <dbReference type="ARBA" id="ARBA00007738"/>
    </source>
</evidence>
<dbReference type="InterPro" id="IPR013083">
    <property type="entry name" value="Znf_RING/FYVE/PHD"/>
</dbReference>
<dbReference type="SUPFAM" id="SSF57850">
    <property type="entry name" value="RING/U-box"/>
    <property type="match status" value="1"/>
</dbReference>
<reference evidence="6 7" key="1">
    <citation type="submission" date="2023-08" db="EMBL/GenBank/DDBJ databases">
        <title>A Necator americanus chromosomal reference genome.</title>
        <authorList>
            <person name="Ilik V."/>
            <person name="Petrzelkova K.J."/>
            <person name="Pardy F."/>
            <person name="Fuh T."/>
            <person name="Niatou-Singa F.S."/>
            <person name="Gouil Q."/>
            <person name="Baker L."/>
            <person name="Ritchie M.E."/>
            <person name="Jex A.R."/>
            <person name="Gazzola D."/>
            <person name="Li H."/>
            <person name="Toshio Fujiwara R."/>
            <person name="Zhan B."/>
            <person name="Aroian R.V."/>
            <person name="Pafco B."/>
            <person name="Schwarz E.M."/>
        </authorList>
    </citation>
    <scope>NUCLEOTIDE SEQUENCE [LARGE SCALE GENOMIC DNA]</scope>
    <source>
        <strain evidence="6 7">Aroian</strain>
        <tissue evidence="6">Whole animal</tissue>
    </source>
</reference>
<keyword evidence="4" id="KW-0812">Transmembrane</keyword>
<feature type="domain" description="UBP-type" evidence="5">
    <location>
        <begin position="340"/>
        <end position="445"/>
    </location>
</feature>
<sequence>MWYITRAEYRNVTYDETNKATFEWRKKHQCVDHVLTAGVGERNAFALVRPPGHHAGVAEPSGFCIFNNVALAAQYAIDKYGLSRVLIFDWDVHHGNGTQEIFWEDNRVLYMSIHRHDDGMFYPMGEPKDYVNVGEGDGRGYSVNIPWNAVKIGDDAYRAAFSKIIMPIAYDFSPDLVLISAGFDAAVGDPLGECSVNADTYALMTYHLMSLAGGRLIAVLEGGYNLNSIAECASAVCETMIEGSLRKSYRSASECTPYKKRLQSKVWDSIRGAAATHEPYWNCLKGFQKCIEQKTPAETSKQKTPQRDPVDREPVILTSQGSSSEPCDNAEGLHAVVPLPTCPHLDQTRELPSTGIDVKSVCNTCQTPAEIWVCLTCYKTHCGRYVSEHALMHYLAEPDHAMVLSLADLSQNPLLIWFPVQFPPYPCIAFTGQIDLYLTYTDSTGKEEDAVVHVLPTSTVNEDLSSCNKVLYVGNQPILSQVLHINLDHYPGWNIRFAFTKDDRLKVHNQFVLYQVNVTADYPATKTTIKNAPDTVYNYVQPVDLTNLPDISNAVFAHLNTSYACTSEQKFWINKDSKQGPLASFKLTYLQVEAFKLSIPVTNKFDPAETCPRDQHATDMVPVIVGSCLAGLIVITLVTYLIYRCQLSREELELTSEHSEPHTDGAAGEHRIIHENKHHL</sequence>
<dbReference type="PRINTS" id="PR01270">
    <property type="entry name" value="HDASUPER"/>
</dbReference>
<dbReference type="InterPro" id="IPR023696">
    <property type="entry name" value="Ureohydrolase_dom_sf"/>
</dbReference>
<evidence type="ECO:0000256" key="3">
    <source>
        <dbReference type="PROSITE-ProRule" id="PRU00502"/>
    </source>
</evidence>
<dbReference type="InterPro" id="IPR001607">
    <property type="entry name" value="Znf_UBP"/>
</dbReference>
<dbReference type="Pfam" id="PF00850">
    <property type="entry name" value="Hist_deacetyl"/>
    <property type="match status" value="1"/>
</dbReference>
<dbReference type="EMBL" id="JAVFWL010000004">
    <property type="protein sequence ID" value="KAK6747350.1"/>
    <property type="molecule type" value="Genomic_DNA"/>
</dbReference>
<keyword evidence="4" id="KW-1133">Transmembrane helix</keyword>
<keyword evidence="3" id="KW-0479">Metal-binding</keyword>